<evidence type="ECO:0000313" key="3">
    <source>
        <dbReference type="Proteomes" id="UP000436138"/>
    </source>
</evidence>
<reference evidence="2 3" key="1">
    <citation type="submission" date="2019-12" db="EMBL/GenBank/DDBJ databases">
        <title>Streptomyces sp. strain T44 isolated from rhizosphere soil of Broussonetia papyrifera.</title>
        <authorList>
            <person name="Mo P."/>
        </authorList>
    </citation>
    <scope>NUCLEOTIDE SEQUENCE [LARGE SCALE GENOMIC DNA]</scope>
    <source>
        <strain evidence="2 3">T44</strain>
    </source>
</reference>
<feature type="transmembrane region" description="Helical" evidence="1">
    <location>
        <begin position="30"/>
        <end position="51"/>
    </location>
</feature>
<proteinExistence type="predicted"/>
<keyword evidence="3" id="KW-1185">Reference proteome</keyword>
<sequence>MPPTSGTGGTAHFRDWPSLRRLLGRLPGGVLFLLSPVLLLLAPVVGLYRLARSARRVAWRLFLRGAGSATVHDPGVARVKRLRTCAAIAASVADVVAFGSVQDIRESLSDRWGALLSTPWLLVVGAPVVFMVLVWCASPSRRPAMWAATRASLRQLGLFVGTLLFIVVLVVGWSVSDPSRLGGSVGTWLSMAFLVGVVWAVFMFLFASAAVARTGFGAAAVHPAAPPVLAIFLVWAFAATAKLPSGPTPIAYALLVGGPATVTAIACWEIHRLRTRFGVRLRGG</sequence>
<gene>
    <name evidence="2" type="ORF">GQF42_03240</name>
</gene>
<keyword evidence="1" id="KW-0812">Transmembrane</keyword>
<feature type="transmembrane region" description="Helical" evidence="1">
    <location>
        <begin position="250"/>
        <end position="270"/>
    </location>
</feature>
<feature type="transmembrane region" description="Helical" evidence="1">
    <location>
        <begin position="219"/>
        <end position="238"/>
    </location>
</feature>
<dbReference type="RefSeq" id="WP_158917433.1">
    <property type="nucleotide sequence ID" value="NZ_CP047020.1"/>
</dbReference>
<protein>
    <submittedName>
        <fullName evidence="2">Uncharacterized protein</fullName>
    </submittedName>
</protein>
<feature type="transmembrane region" description="Helical" evidence="1">
    <location>
        <begin position="156"/>
        <end position="176"/>
    </location>
</feature>
<dbReference type="Proteomes" id="UP000436138">
    <property type="component" value="Chromosome"/>
</dbReference>
<dbReference type="EMBL" id="CP047020">
    <property type="protein sequence ID" value="QHA02438.1"/>
    <property type="molecule type" value="Genomic_DNA"/>
</dbReference>
<dbReference type="AlphaFoldDB" id="A0A6I6MPR7"/>
<feature type="transmembrane region" description="Helical" evidence="1">
    <location>
        <begin position="188"/>
        <end position="212"/>
    </location>
</feature>
<keyword evidence="1" id="KW-1133">Transmembrane helix</keyword>
<accession>A0A6I6MPR7</accession>
<name>A0A6I6MPR7_9ACTN</name>
<keyword evidence="1" id="KW-0472">Membrane</keyword>
<evidence type="ECO:0000313" key="2">
    <source>
        <dbReference type="EMBL" id="QHA02438.1"/>
    </source>
</evidence>
<dbReference type="KEGG" id="sbro:GQF42_03240"/>
<organism evidence="2 3">
    <name type="scientific">Streptomyces broussonetiae</name>
    <dbReference type="NCBI Taxonomy" id="2686304"/>
    <lineage>
        <taxon>Bacteria</taxon>
        <taxon>Bacillati</taxon>
        <taxon>Actinomycetota</taxon>
        <taxon>Actinomycetes</taxon>
        <taxon>Kitasatosporales</taxon>
        <taxon>Streptomycetaceae</taxon>
        <taxon>Streptomyces</taxon>
    </lineage>
</organism>
<feature type="transmembrane region" description="Helical" evidence="1">
    <location>
        <begin position="82"/>
        <end position="101"/>
    </location>
</feature>
<evidence type="ECO:0000256" key="1">
    <source>
        <dbReference type="SAM" id="Phobius"/>
    </source>
</evidence>
<feature type="transmembrane region" description="Helical" evidence="1">
    <location>
        <begin position="113"/>
        <end position="135"/>
    </location>
</feature>